<accession>X0PKS4</accession>
<dbReference type="InterPro" id="IPR051799">
    <property type="entry name" value="NADH_flavin_oxidoreductase"/>
</dbReference>
<dbReference type="Proteomes" id="UP000019491">
    <property type="component" value="Unassembled WGS sequence"/>
</dbReference>
<keyword evidence="1" id="KW-0285">Flavoprotein</keyword>
<evidence type="ECO:0000313" key="6">
    <source>
        <dbReference type="Proteomes" id="UP000019491"/>
    </source>
</evidence>
<sequence length="222" mass="23959">MTARTPSPLVAPLQIGRMTVAGRLYKSATSETRATDEGYVTDELLEFYEPMVRARTPLIVTGNLFVSLQAKSAGGQAGIDIDDKKPGLREWVELAHSGGSLLIAQLNHGGRQMVRPSDPGKATVPASSVREPLYGTTPRPFGQTKYRHWWTPSRPPPSVHKRSASTVCRFTPHTDTFSASSSLRTPIDATIITGAVSTTGCGCSERCSRQYACASVTTFQSC</sequence>
<evidence type="ECO:0000256" key="2">
    <source>
        <dbReference type="ARBA" id="ARBA00023002"/>
    </source>
</evidence>
<dbReference type="PANTHER" id="PTHR43656">
    <property type="entry name" value="BINDING OXIDOREDUCTASE, PUTATIVE (AFU_ORTHOLOGUE AFUA_2G08260)-RELATED"/>
    <property type="match status" value="1"/>
</dbReference>
<evidence type="ECO:0000256" key="1">
    <source>
        <dbReference type="ARBA" id="ARBA00022630"/>
    </source>
</evidence>
<name>X0PKS4_RHOWR</name>
<dbReference type="EMBL" id="BAWF01000005">
    <property type="protein sequence ID" value="GAF42989.1"/>
    <property type="molecule type" value="Genomic_DNA"/>
</dbReference>
<dbReference type="GO" id="GO:0010181">
    <property type="term" value="F:FMN binding"/>
    <property type="evidence" value="ECO:0007669"/>
    <property type="project" value="InterPro"/>
</dbReference>
<evidence type="ECO:0000256" key="3">
    <source>
        <dbReference type="SAM" id="MobiDB-lite"/>
    </source>
</evidence>
<feature type="region of interest" description="Disordered" evidence="3">
    <location>
        <begin position="110"/>
        <end position="137"/>
    </location>
</feature>
<dbReference type="AlphaFoldDB" id="X0PKS4"/>
<proteinExistence type="predicted"/>
<dbReference type="GO" id="GO:0016491">
    <property type="term" value="F:oxidoreductase activity"/>
    <property type="evidence" value="ECO:0007669"/>
    <property type="project" value="UniProtKB-KW"/>
</dbReference>
<dbReference type="PANTHER" id="PTHR43656:SF2">
    <property type="entry name" value="BINDING OXIDOREDUCTASE, PUTATIVE (AFU_ORTHOLOGUE AFUA_2G08260)-RELATED"/>
    <property type="match status" value="1"/>
</dbReference>
<dbReference type="SUPFAM" id="SSF51395">
    <property type="entry name" value="FMN-linked oxidoreductases"/>
    <property type="match status" value="1"/>
</dbReference>
<organism evidence="5 6">
    <name type="scientific">Rhodococcus wratislaviensis NBRC 100605</name>
    <dbReference type="NCBI Taxonomy" id="1219028"/>
    <lineage>
        <taxon>Bacteria</taxon>
        <taxon>Bacillati</taxon>
        <taxon>Actinomycetota</taxon>
        <taxon>Actinomycetes</taxon>
        <taxon>Mycobacteriales</taxon>
        <taxon>Nocardiaceae</taxon>
        <taxon>Rhodococcus</taxon>
    </lineage>
</organism>
<reference evidence="5 6" key="1">
    <citation type="submission" date="2014-02" db="EMBL/GenBank/DDBJ databases">
        <title>Whole genome shotgun sequence of Rhodococcus wratislaviensis NBRC 100605.</title>
        <authorList>
            <person name="Hosoyama A."/>
            <person name="Tsuchikane K."/>
            <person name="Yoshida I."/>
            <person name="Ohji S."/>
            <person name="Ichikawa N."/>
            <person name="Yamazoe A."/>
            <person name="Fujita N."/>
        </authorList>
    </citation>
    <scope>NUCLEOTIDE SEQUENCE [LARGE SCALE GENOMIC DNA]</scope>
    <source>
        <strain evidence="5 6">NBRC 100605</strain>
    </source>
</reference>
<protein>
    <recommendedName>
        <fullName evidence="4">NADH:flavin oxidoreductase/NADH oxidase N-terminal domain-containing protein</fullName>
    </recommendedName>
</protein>
<dbReference type="InterPro" id="IPR013785">
    <property type="entry name" value="Aldolase_TIM"/>
</dbReference>
<keyword evidence="2" id="KW-0560">Oxidoreductase</keyword>
<evidence type="ECO:0000259" key="4">
    <source>
        <dbReference type="Pfam" id="PF00724"/>
    </source>
</evidence>
<evidence type="ECO:0000313" key="5">
    <source>
        <dbReference type="EMBL" id="GAF42989.1"/>
    </source>
</evidence>
<dbReference type="InterPro" id="IPR001155">
    <property type="entry name" value="OxRdtase_FMN_N"/>
</dbReference>
<gene>
    <name evidence="5" type="ORF">RW1_005_00950</name>
</gene>
<feature type="domain" description="NADH:flavin oxidoreductase/NADH oxidase N-terminal" evidence="4">
    <location>
        <begin position="9"/>
        <end position="119"/>
    </location>
</feature>
<dbReference type="Pfam" id="PF00724">
    <property type="entry name" value="Oxidored_FMN"/>
    <property type="match status" value="1"/>
</dbReference>
<dbReference type="Gene3D" id="3.20.20.70">
    <property type="entry name" value="Aldolase class I"/>
    <property type="match status" value="1"/>
</dbReference>
<comment type="caution">
    <text evidence="5">The sequence shown here is derived from an EMBL/GenBank/DDBJ whole genome shotgun (WGS) entry which is preliminary data.</text>
</comment>
<keyword evidence="6" id="KW-1185">Reference proteome</keyword>